<dbReference type="Proteomes" id="UP000188879">
    <property type="component" value="Unassembled WGS sequence"/>
</dbReference>
<dbReference type="InterPro" id="IPR036702">
    <property type="entry name" value="ComB-like_sf"/>
</dbReference>
<proteinExistence type="predicted"/>
<dbReference type="OrthoDB" id="8588453at2"/>
<keyword evidence="3" id="KW-1185">Reference proteome</keyword>
<name>A0A1V2H154_9PROT</name>
<dbReference type="InterPro" id="IPR005238">
    <property type="entry name" value="ComB-like"/>
</dbReference>
<comment type="caution">
    <text evidence="2">The sequence shown here is derived from an EMBL/GenBank/DDBJ whole genome shotgun (WGS) entry which is preliminary data.</text>
</comment>
<organism evidence="2 3">
    <name type="scientific">Teichococcus deserti</name>
    <dbReference type="NCBI Taxonomy" id="1817963"/>
    <lineage>
        <taxon>Bacteria</taxon>
        <taxon>Pseudomonadati</taxon>
        <taxon>Pseudomonadota</taxon>
        <taxon>Alphaproteobacteria</taxon>
        <taxon>Acetobacterales</taxon>
        <taxon>Roseomonadaceae</taxon>
        <taxon>Roseomonas</taxon>
    </lineage>
</organism>
<dbReference type="GO" id="GO:0050532">
    <property type="term" value="F:2-phosphosulfolactate phosphatase activity"/>
    <property type="evidence" value="ECO:0007669"/>
    <property type="project" value="InterPro"/>
</dbReference>
<evidence type="ECO:0000313" key="2">
    <source>
        <dbReference type="EMBL" id="ONG52469.1"/>
    </source>
</evidence>
<dbReference type="RefSeq" id="WP_076958045.1">
    <property type="nucleotide sequence ID" value="NZ_MLCO01000139.1"/>
</dbReference>
<dbReference type="SUPFAM" id="SSF142823">
    <property type="entry name" value="ComB-like"/>
    <property type="match status" value="1"/>
</dbReference>
<evidence type="ECO:0000313" key="3">
    <source>
        <dbReference type="Proteomes" id="UP000188879"/>
    </source>
</evidence>
<evidence type="ECO:0000256" key="1">
    <source>
        <dbReference type="ARBA" id="ARBA00021948"/>
    </source>
</evidence>
<dbReference type="AlphaFoldDB" id="A0A1V2H154"/>
<dbReference type="EMBL" id="MLCO01000139">
    <property type="protein sequence ID" value="ONG52469.1"/>
    <property type="molecule type" value="Genomic_DNA"/>
</dbReference>
<reference evidence="2 3" key="1">
    <citation type="submission" date="2016-10" db="EMBL/GenBank/DDBJ databases">
        <title>Draft Genome sequence of Roseomonas sp. strain M3.</title>
        <authorList>
            <person name="Subhash Y."/>
            <person name="Lee S."/>
        </authorList>
    </citation>
    <scope>NUCLEOTIDE SEQUENCE [LARGE SCALE GENOMIC DNA]</scope>
    <source>
        <strain evidence="2 3">M3</strain>
    </source>
</reference>
<dbReference type="GO" id="GO:0000287">
    <property type="term" value="F:magnesium ion binding"/>
    <property type="evidence" value="ECO:0007669"/>
    <property type="project" value="InterPro"/>
</dbReference>
<protein>
    <recommendedName>
        <fullName evidence="1">Probable 2-phosphosulfolactate phosphatase</fullName>
    </recommendedName>
</protein>
<accession>A0A1V2H154</accession>
<sequence length="241" mass="24465">MIRLEWGLAGLEALQPEVAVLVVVDVLSFGTALDVALARSVTVYPFPHGDEVAAAARAEALGALLARPRRAGGGQWSLSPASLATLPEGSSLLLPSPNGSRLSLAAGGTPLLAGCLRNAAAVAHAARQLAQGGPIGLVPAGERWPDGSLRPAVEDWLGAGAILSHLDDPLSPEAELARDGFQAAAPAIGRLLEDCVSGQELIGRGFSEDVALAAALEVSAAAPWLQDGAFRPAPDSSRMGA</sequence>
<gene>
    <name evidence="2" type="ORF">BKE38_14430</name>
</gene>
<dbReference type="Gene3D" id="3.90.1560.10">
    <property type="entry name" value="ComB-like"/>
    <property type="match status" value="1"/>
</dbReference>
<dbReference type="Pfam" id="PF04029">
    <property type="entry name" value="2-ph_phosp"/>
    <property type="match status" value="1"/>
</dbReference>